<sequence>MSYGCGTVGLPFIGKALLFFMSVEATYCTYELFLKPGGTYVYYRINDMLYVKIIVLISKRGKETAKNLSFIFYTTNIHKKYNK</sequence>
<dbReference type="Proteomes" id="UP000030699">
    <property type="component" value="Unassembled WGS sequence"/>
</dbReference>
<reference evidence="1 2" key="1">
    <citation type="submission" date="2013-02" db="EMBL/GenBank/DDBJ databases">
        <title>The Genome Annotation of Plasmodium falciparum MaliPS096_E11.</title>
        <authorList>
            <consortium name="The Broad Institute Genome Sequencing Platform"/>
            <consortium name="The Broad Institute Genome Sequencing Center for Infectious Disease"/>
            <person name="Neafsey D."/>
            <person name="Hoffman S."/>
            <person name="Volkman S."/>
            <person name="Rosenthal P."/>
            <person name="Walker B."/>
            <person name="Young S.K."/>
            <person name="Zeng Q."/>
            <person name="Gargeya S."/>
            <person name="Fitzgerald M."/>
            <person name="Haas B."/>
            <person name="Abouelleil A."/>
            <person name="Allen A.W."/>
            <person name="Alvarado L."/>
            <person name="Arachchi H.M."/>
            <person name="Berlin A.M."/>
            <person name="Chapman S.B."/>
            <person name="Gainer-Dewar J."/>
            <person name="Goldberg J."/>
            <person name="Griggs A."/>
            <person name="Gujja S."/>
            <person name="Hansen M."/>
            <person name="Howarth C."/>
            <person name="Imamovic A."/>
            <person name="Ireland A."/>
            <person name="Larimer J."/>
            <person name="McCowan C."/>
            <person name="Murphy C."/>
            <person name="Pearson M."/>
            <person name="Poon T.W."/>
            <person name="Priest M."/>
            <person name="Roberts A."/>
            <person name="Saif S."/>
            <person name="Shea T."/>
            <person name="Sisk P."/>
            <person name="Sykes S."/>
            <person name="Wortman J."/>
            <person name="Nusbaum C."/>
            <person name="Birren B."/>
        </authorList>
    </citation>
    <scope>NUCLEOTIDE SEQUENCE [LARGE SCALE GENOMIC DNA]</scope>
    <source>
        <strain evidence="1 2">MaliPS096_E11</strain>
    </source>
</reference>
<dbReference type="OrthoDB" id="382784at2759"/>
<dbReference type="EMBL" id="KI925538">
    <property type="protein sequence ID" value="ETW49778.1"/>
    <property type="molecule type" value="Genomic_DNA"/>
</dbReference>
<accession>A0A024WS29</accession>
<protein>
    <submittedName>
        <fullName evidence="1">Uncharacterized protein</fullName>
    </submittedName>
</protein>
<name>A0A024WS29_PLAFA</name>
<gene>
    <name evidence="1" type="ORF">PFMALIP_02137</name>
</gene>
<evidence type="ECO:0000313" key="1">
    <source>
        <dbReference type="EMBL" id="ETW49778.1"/>
    </source>
</evidence>
<proteinExistence type="predicted"/>
<reference evidence="1 2" key="2">
    <citation type="submission" date="2013-02" db="EMBL/GenBank/DDBJ databases">
        <title>The Genome Sequence of Plasmodium falciparum MaliPS096_E11.</title>
        <authorList>
            <consortium name="The Broad Institute Genome Sequencing Platform"/>
            <consortium name="The Broad Institute Genome Sequencing Center for Infectious Disease"/>
            <person name="Neafsey D."/>
            <person name="Cheeseman I."/>
            <person name="Volkman S."/>
            <person name="Adams J."/>
            <person name="Walker B."/>
            <person name="Young S.K."/>
            <person name="Zeng Q."/>
            <person name="Gargeya S."/>
            <person name="Fitzgerald M."/>
            <person name="Haas B."/>
            <person name="Abouelleil A."/>
            <person name="Alvarado L."/>
            <person name="Arachchi H.M."/>
            <person name="Berlin A.M."/>
            <person name="Chapman S.B."/>
            <person name="Dewar J."/>
            <person name="Goldberg J."/>
            <person name="Griggs A."/>
            <person name="Gujja S."/>
            <person name="Hansen M."/>
            <person name="Howarth C."/>
            <person name="Imamovic A."/>
            <person name="Larimer J."/>
            <person name="McCowan C."/>
            <person name="Murphy C."/>
            <person name="Neiman D."/>
            <person name="Pearson M."/>
            <person name="Priest M."/>
            <person name="Roberts A."/>
            <person name="Saif S."/>
            <person name="Shea T."/>
            <person name="Sisk P."/>
            <person name="Sykes S."/>
            <person name="Wortman J."/>
            <person name="Nusbaum C."/>
            <person name="Birren B."/>
        </authorList>
    </citation>
    <scope>NUCLEOTIDE SEQUENCE [LARGE SCALE GENOMIC DNA]</scope>
    <source>
        <strain evidence="1 2">MaliPS096_E11</strain>
    </source>
</reference>
<dbReference type="AlphaFoldDB" id="A0A024WS29"/>
<organism evidence="1 2">
    <name type="scientific">Plasmodium falciparum MaliPS096_E11</name>
    <dbReference type="NCBI Taxonomy" id="1036727"/>
    <lineage>
        <taxon>Eukaryota</taxon>
        <taxon>Sar</taxon>
        <taxon>Alveolata</taxon>
        <taxon>Apicomplexa</taxon>
        <taxon>Aconoidasida</taxon>
        <taxon>Haemosporida</taxon>
        <taxon>Plasmodiidae</taxon>
        <taxon>Plasmodium</taxon>
        <taxon>Plasmodium (Laverania)</taxon>
    </lineage>
</organism>
<evidence type="ECO:0000313" key="2">
    <source>
        <dbReference type="Proteomes" id="UP000030699"/>
    </source>
</evidence>